<dbReference type="Proteomes" id="UP000319746">
    <property type="component" value="Unassembled WGS sequence"/>
</dbReference>
<evidence type="ECO:0000259" key="1">
    <source>
        <dbReference type="Pfam" id="PF10006"/>
    </source>
</evidence>
<proteinExistence type="predicted"/>
<dbReference type="Pfam" id="PF10006">
    <property type="entry name" value="DUF2249"/>
    <property type="match status" value="1"/>
</dbReference>
<dbReference type="SUPFAM" id="SSF51182">
    <property type="entry name" value="RmlC-like cupins"/>
    <property type="match status" value="1"/>
</dbReference>
<organism evidence="2 3">
    <name type="scientific">Enteractinococcus coprophilus</name>
    <dbReference type="NCBI Taxonomy" id="1027633"/>
    <lineage>
        <taxon>Bacteria</taxon>
        <taxon>Bacillati</taxon>
        <taxon>Actinomycetota</taxon>
        <taxon>Actinomycetes</taxon>
        <taxon>Micrococcales</taxon>
        <taxon>Micrococcaceae</taxon>
    </lineage>
</organism>
<dbReference type="InterPro" id="IPR018720">
    <property type="entry name" value="DUF2249"/>
</dbReference>
<comment type="caution">
    <text evidence="2">The sequence shown here is derived from an EMBL/GenBank/DDBJ whole genome shotgun (WGS) entry which is preliminary data.</text>
</comment>
<evidence type="ECO:0000313" key="2">
    <source>
        <dbReference type="EMBL" id="TQL74286.1"/>
    </source>
</evidence>
<dbReference type="RefSeq" id="WP_141864801.1">
    <property type="nucleotide sequence ID" value="NZ_BAABAN010000016.1"/>
</dbReference>
<dbReference type="Gene3D" id="2.60.120.10">
    <property type="entry name" value="Jelly Rolls"/>
    <property type="match status" value="1"/>
</dbReference>
<accession>A0A543AP15</accession>
<dbReference type="InterPro" id="IPR011051">
    <property type="entry name" value="RmlC_Cupin_sf"/>
</dbReference>
<dbReference type="OrthoDB" id="8451629at2"/>
<dbReference type="EMBL" id="VFOU01000001">
    <property type="protein sequence ID" value="TQL74286.1"/>
    <property type="molecule type" value="Genomic_DNA"/>
</dbReference>
<dbReference type="AlphaFoldDB" id="A0A543AP15"/>
<sequence length="208" mass="22811">MSNTETPAPESREIDVRAVAPAQRHPMVFEAYAQLAVGESLTVINDHEPRGLRDEFDREFAGAFSWDPVTPIEQEYRVRITKRASTALPRVVADTTALLGHVDSSTGGSIWQLEPGARDLDSNVIALPAGDEIGLHVGPNLDVLILVLQGSGQLQTELTVLDLQQGALVWLPRNAQRRFIAGTEGIRYLTVHHRKPTLNITAAPKRVD</sequence>
<reference evidence="2 3" key="1">
    <citation type="submission" date="2019-06" db="EMBL/GenBank/DDBJ databases">
        <title>Sequencing the genomes of 1000 actinobacteria strains.</title>
        <authorList>
            <person name="Klenk H.-P."/>
        </authorList>
    </citation>
    <scope>NUCLEOTIDE SEQUENCE [LARGE SCALE GENOMIC DNA]</scope>
    <source>
        <strain evidence="2 3">DSM 24083</strain>
    </source>
</reference>
<dbReference type="InterPro" id="IPR014710">
    <property type="entry name" value="RmlC-like_jellyroll"/>
</dbReference>
<evidence type="ECO:0000313" key="3">
    <source>
        <dbReference type="Proteomes" id="UP000319746"/>
    </source>
</evidence>
<name>A0A543AP15_9MICC</name>
<feature type="domain" description="DUF2249" evidence="1">
    <location>
        <begin position="13"/>
        <end position="82"/>
    </location>
</feature>
<gene>
    <name evidence="2" type="ORF">FB556_0746</name>
</gene>
<keyword evidence="3" id="KW-1185">Reference proteome</keyword>
<protein>
    <submittedName>
        <fullName evidence="2">Uncharacterized protein (DUF2249 family)</fullName>
    </submittedName>
</protein>